<feature type="domain" description="DUF4397" evidence="2">
    <location>
        <begin position="37"/>
        <end position="152"/>
    </location>
</feature>
<accession>A0A1G7ZY55</accession>
<keyword evidence="1" id="KW-0732">Signal</keyword>
<dbReference type="Pfam" id="PF14344">
    <property type="entry name" value="DUF4397"/>
    <property type="match status" value="1"/>
</dbReference>
<feature type="signal peptide" evidence="1">
    <location>
        <begin position="1"/>
        <end position="23"/>
    </location>
</feature>
<reference evidence="4" key="1">
    <citation type="submission" date="2016-10" db="EMBL/GenBank/DDBJ databases">
        <authorList>
            <person name="Varghese N."/>
            <person name="Submissions S."/>
        </authorList>
    </citation>
    <scope>NUCLEOTIDE SEQUENCE [LARGE SCALE GENOMIC DNA]</scope>
    <source>
        <strain evidence="4">DSM 527</strain>
    </source>
</reference>
<proteinExistence type="predicted"/>
<evidence type="ECO:0000256" key="1">
    <source>
        <dbReference type="SAM" id="SignalP"/>
    </source>
</evidence>
<sequence length="238" mass="25883">MTTKKTRVWAIAALVTAVTSFSACLKSDNVTPQRDRAAVAIINGILTSGDLDFYDNSTKVNNNALSIGFTYIGYPIYGGIRTFSFKKAGQTTDFVAVTNLYDSLTYNTVVAYGDSTAPQMRSIKDDFTGAKETAVNIRFFHLSPSAGPVDLYIDDVKVDSNRTYVGTSGFRTAFTPLTKSVYTNNIKVKTAGTSTVLAENSSPSASFSNGRVYTITLIGSKDYTDKRKLTVNSLYSLY</sequence>
<dbReference type="Proteomes" id="UP000199045">
    <property type="component" value="Unassembled WGS sequence"/>
</dbReference>
<evidence type="ECO:0000259" key="2">
    <source>
        <dbReference type="Pfam" id="PF14344"/>
    </source>
</evidence>
<dbReference type="EMBL" id="FNBN01000009">
    <property type="protein sequence ID" value="SDH13546.1"/>
    <property type="molecule type" value="Genomic_DNA"/>
</dbReference>
<feature type="chain" id="PRO_5011523519" description="DUF4397 domain-containing protein" evidence="1">
    <location>
        <begin position="24"/>
        <end position="238"/>
    </location>
</feature>
<dbReference type="STRING" id="104663.SAMN04488121_10942"/>
<organism evidence="3 4">
    <name type="scientific">Chitinophaga filiformis</name>
    <name type="common">Myxococcus filiformis</name>
    <name type="synonym">Flexibacter filiformis</name>
    <dbReference type="NCBI Taxonomy" id="104663"/>
    <lineage>
        <taxon>Bacteria</taxon>
        <taxon>Pseudomonadati</taxon>
        <taxon>Bacteroidota</taxon>
        <taxon>Chitinophagia</taxon>
        <taxon>Chitinophagales</taxon>
        <taxon>Chitinophagaceae</taxon>
        <taxon>Chitinophaga</taxon>
    </lineage>
</organism>
<dbReference type="PROSITE" id="PS51257">
    <property type="entry name" value="PROKAR_LIPOPROTEIN"/>
    <property type="match status" value="1"/>
</dbReference>
<dbReference type="InterPro" id="IPR025510">
    <property type="entry name" value="DUF4397"/>
</dbReference>
<protein>
    <recommendedName>
        <fullName evidence="2">DUF4397 domain-containing protein</fullName>
    </recommendedName>
</protein>
<dbReference type="AlphaFoldDB" id="A0A1G7ZY55"/>
<evidence type="ECO:0000313" key="3">
    <source>
        <dbReference type="EMBL" id="SDH13546.1"/>
    </source>
</evidence>
<dbReference type="RefSeq" id="WP_089836748.1">
    <property type="nucleotide sequence ID" value="NZ_FNBN01000009.1"/>
</dbReference>
<dbReference type="OrthoDB" id="652342at2"/>
<evidence type="ECO:0000313" key="4">
    <source>
        <dbReference type="Proteomes" id="UP000199045"/>
    </source>
</evidence>
<name>A0A1G7ZY55_CHIFI</name>
<gene>
    <name evidence="3" type="ORF">SAMN04488121_10942</name>
</gene>